<sequence length="99" mass="11316">MFSSWFLGTEGDGLVASDHMCLERGKVQCVDLDPGVENFRCLHPFMRTYLTRRVILVGYETHSGGWLFLFEFFSTFQVYRGMYETGDNISQIAGDSTLL</sequence>
<dbReference type="Proteomes" id="UP000824469">
    <property type="component" value="Unassembled WGS sequence"/>
</dbReference>
<evidence type="ECO:0000313" key="2">
    <source>
        <dbReference type="Proteomes" id="UP000824469"/>
    </source>
</evidence>
<accession>A0AA38GPF4</accession>
<organism evidence="1 2">
    <name type="scientific">Taxus chinensis</name>
    <name type="common">Chinese yew</name>
    <name type="synonym">Taxus wallichiana var. chinensis</name>
    <dbReference type="NCBI Taxonomy" id="29808"/>
    <lineage>
        <taxon>Eukaryota</taxon>
        <taxon>Viridiplantae</taxon>
        <taxon>Streptophyta</taxon>
        <taxon>Embryophyta</taxon>
        <taxon>Tracheophyta</taxon>
        <taxon>Spermatophyta</taxon>
        <taxon>Pinopsida</taxon>
        <taxon>Pinidae</taxon>
        <taxon>Conifers II</taxon>
        <taxon>Cupressales</taxon>
        <taxon>Taxaceae</taxon>
        <taxon>Taxus</taxon>
    </lineage>
</organism>
<feature type="non-terminal residue" evidence="1">
    <location>
        <position position="99"/>
    </location>
</feature>
<name>A0AA38GPF4_TAXCH</name>
<reference evidence="1 2" key="1">
    <citation type="journal article" date="2021" name="Nat. Plants">
        <title>The Taxus genome provides insights into paclitaxel biosynthesis.</title>
        <authorList>
            <person name="Xiong X."/>
            <person name="Gou J."/>
            <person name="Liao Q."/>
            <person name="Li Y."/>
            <person name="Zhou Q."/>
            <person name="Bi G."/>
            <person name="Li C."/>
            <person name="Du R."/>
            <person name="Wang X."/>
            <person name="Sun T."/>
            <person name="Guo L."/>
            <person name="Liang H."/>
            <person name="Lu P."/>
            <person name="Wu Y."/>
            <person name="Zhang Z."/>
            <person name="Ro D.K."/>
            <person name="Shang Y."/>
            <person name="Huang S."/>
            <person name="Yan J."/>
        </authorList>
    </citation>
    <scope>NUCLEOTIDE SEQUENCE [LARGE SCALE GENOMIC DNA]</scope>
    <source>
        <strain evidence="1">Ta-2019</strain>
    </source>
</reference>
<keyword evidence="2" id="KW-1185">Reference proteome</keyword>
<protein>
    <submittedName>
        <fullName evidence="1">Uncharacterized protein</fullName>
    </submittedName>
</protein>
<comment type="caution">
    <text evidence="1">The sequence shown here is derived from an EMBL/GenBank/DDBJ whole genome shotgun (WGS) entry which is preliminary data.</text>
</comment>
<dbReference type="EMBL" id="JAHRHJ020000002">
    <property type="protein sequence ID" value="KAH9326039.1"/>
    <property type="molecule type" value="Genomic_DNA"/>
</dbReference>
<evidence type="ECO:0000313" key="1">
    <source>
        <dbReference type="EMBL" id="KAH9326039.1"/>
    </source>
</evidence>
<dbReference type="AlphaFoldDB" id="A0AA38GPF4"/>
<gene>
    <name evidence="1" type="ORF">KI387_006217</name>
</gene>
<proteinExistence type="predicted"/>